<reference evidence="4 5" key="1">
    <citation type="journal article" date="2014" name="Genome Biol. Evol.">
        <title>The genome of the myxosporean Thelohanellus kitauei shows adaptations to nutrient acquisition within its fish host.</title>
        <authorList>
            <person name="Yang Y."/>
            <person name="Xiong J."/>
            <person name="Zhou Z."/>
            <person name="Huo F."/>
            <person name="Miao W."/>
            <person name="Ran C."/>
            <person name="Liu Y."/>
            <person name="Zhang J."/>
            <person name="Feng J."/>
            <person name="Wang M."/>
            <person name="Wang M."/>
            <person name="Wang L."/>
            <person name="Yao B."/>
        </authorList>
    </citation>
    <scope>NUCLEOTIDE SEQUENCE [LARGE SCALE GENOMIC DNA]</scope>
    <source>
        <strain evidence="4">Wuqing</strain>
    </source>
</reference>
<evidence type="ECO:0000259" key="3">
    <source>
        <dbReference type="SMART" id="SM00662"/>
    </source>
</evidence>
<dbReference type="Proteomes" id="UP000031668">
    <property type="component" value="Unassembled WGS sequence"/>
</dbReference>
<dbReference type="InterPro" id="IPR036603">
    <property type="entry name" value="RBP11-like"/>
</dbReference>
<comment type="caution">
    <text evidence="4">The sequence shown here is derived from an EMBL/GenBank/DDBJ whole genome shotgun (WGS) entry which is preliminary data.</text>
</comment>
<dbReference type="GO" id="GO:0005666">
    <property type="term" value="C:RNA polymerase III complex"/>
    <property type="evidence" value="ECO:0007669"/>
    <property type="project" value="TreeGrafter"/>
</dbReference>
<dbReference type="InterPro" id="IPR036643">
    <property type="entry name" value="RNApol_insert_sf"/>
</dbReference>
<dbReference type="Pfam" id="PF01193">
    <property type="entry name" value="RNA_pol_L"/>
    <property type="match status" value="1"/>
</dbReference>
<protein>
    <submittedName>
        <fullName evidence="4">DNA-directed RNA polymerases I and III subunit RPAC1</fullName>
    </submittedName>
</protein>
<evidence type="ECO:0000313" key="5">
    <source>
        <dbReference type="Proteomes" id="UP000031668"/>
    </source>
</evidence>
<dbReference type="SUPFAM" id="SSF56553">
    <property type="entry name" value="Insert subdomain of RNA polymerase alpha subunit"/>
    <property type="match status" value="1"/>
</dbReference>
<dbReference type="InterPro" id="IPR022842">
    <property type="entry name" value="RNAP_Rpo3/Rpb3/RPAC1"/>
</dbReference>
<dbReference type="EMBL" id="JWZT01000638">
    <property type="protein sequence ID" value="KII73860.1"/>
    <property type="molecule type" value="Genomic_DNA"/>
</dbReference>
<dbReference type="OMA" id="MFPEVVF"/>
<dbReference type="PANTHER" id="PTHR11800:SF13">
    <property type="entry name" value="DNA-DIRECTED RNA POLYMERASES I AND III SUBUNIT RPAC1"/>
    <property type="match status" value="1"/>
</dbReference>
<dbReference type="Gene3D" id="3.30.1360.10">
    <property type="entry name" value="RNA polymerase, RBP11-like subunit"/>
    <property type="match status" value="1"/>
</dbReference>
<dbReference type="InterPro" id="IPR050518">
    <property type="entry name" value="Rpo3/RPB3_RNA_Pol_subunit"/>
</dbReference>
<dbReference type="GO" id="GO:0005736">
    <property type="term" value="C:RNA polymerase I complex"/>
    <property type="evidence" value="ECO:0007669"/>
    <property type="project" value="TreeGrafter"/>
</dbReference>
<name>A0A0C2NBX6_THEKT</name>
<keyword evidence="5" id="KW-1185">Reference proteome</keyword>
<evidence type="ECO:0000256" key="2">
    <source>
        <dbReference type="ARBA" id="ARBA00023163"/>
    </source>
</evidence>
<dbReference type="GO" id="GO:0046983">
    <property type="term" value="F:protein dimerization activity"/>
    <property type="evidence" value="ECO:0007669"/>
    <property type="project" value="InterPro"/>
</dbReference>
<keyword evidence="1 4" id="KW-0240">DNA-directed RNA polymerase</keyword>
<sequence length="316" mass="35346">MAAVELLGQHKTDKVLNETVHDIGPPEIIVRELTKDDLKFEVKNIHTSFANALRRILISEVPTMAIEKVLMEQNTSVIADEILSSRLGLTPIYCNPTCLKYHQIDPLDEDPESVLVFELRVRGKSAQTYEDDLTIVNVNVYSEYLKWVPIGNQEQLFGNDPPRVALPKILLAKLAPGEEIILRAICHKGIGQDHAKFSPVATASYRMMPHISLKKPILNELAQKLQTYFSPGVISLVTRKDGNIEAQVNPSQIDAMSLNAKHDPVLGKLVEITRIPNHFIFNVESTGIIPPNILVKSAVEILIAKCQKYLDETKHL</sequence>
<dbReference type="GO" id="GO:0003899">
    <property type="term" value="F:DNA-directed RNA polymerase activity"/>
    <property type="evidence" value="ECO:0007669"/>
    <property type="project" value="InterPro"/>
</dbReference>
<dbReference type="CDD" id="cd07032">
    <property type="entry name" value="RNAP_I_II_AC40"/>
    <property type="match status" value="1"/>
</dbReference>
<gene>
    <name evidence="4" type="ORF">RF11_08375</name>
</gene>
<dbReference type="PANTHER" id="PTHR11800">
    <property type="entry name" value="DNA-DIRECTED RNA POLYMERASE"/>
    <property type="match status" value="1"/>
</dbReference>
<dbReference type="OrthoDB" id="270173at2759"/>
<dbReference type="SUPFAM" id="SSF55257">
    <property type="entry name" value="RBP11-like subunits of RNA polymerase"/>
    <property type="match status" value="1"/>
</dbReference>
<dbReference type="HAMAP" id="MF_00320">
    <property type="entry name" value="RNApol_arch_Rpo3"/>
    <property type="match status" value="1"/>
</dbReference>
<keyword evidence="2" id="KW-0804">Transcription</keyword>
<dbReference type="AlphaFoldDB" id="A0A0C2NBX6"/>
<evidence type="ECO:0000313" key="4">
    <source>
        <dbReference type="EMBL" id="KII73860.1"/>
    </source>
</evidence>
<dbReference type="GO" id="GO:0006351">
    <property type="term" value="P:DNA-templated transcription"/>
    <property type="evidence" value="ECO:0007669"/>
    <property type="project" value="InterPro"/>
</dbReference>
<dbReference type="InterPro" id="IPR011263">
    <property type="entry name" value="DNA-dir_RNA_pol_RpoA/D/Rpb3"/>
</dbReference>
<dbReference type="SMART" id="SM00662">
    <property type="entry name" value="RPOLD"/>
    <property type="match status" value="1"/>
</dbReference>
<organism evidence="4 5">
    <name type="scientific">Thelohanellus kitauei</name>
    <name type="common">Myxosporean</name>
    <dbReference type="NCBI Taxonomy" id="669202"/>
    <lineage>
        <taxon>Eukaryota</taxon>
        <taxon>Metazoa</taxon>
        <taxon>Cnidaria</taxon>
        <taxon>Myxozoa</taxon>
        <taxon>Myxosporea</taxon>
        <taxon>Bivalvulida</taxon>
        <taxon>Platysporina</taxon>
        <taxon>Myxobolidae</taxon>
        <taxon>Thelohanellus</taxon>
    </lineage>
</organism>
<feature type="domain" description="DNA-directed RNA polymerase RpoA/D/Rpb3-type" evidence="3">
    <location>
        <begin position="37"/>
        <end position="312"/>
    </location>
</feature>
<dbReference type="Gene3D" id="2.170.120.12">
    <property type="entry name" value="DNA-directed RNA polymerase, insert domain"/>
    <property type="match status" value="1"/>
</dbReference>
<proteinExistence type="inferred from homology"/>
<dbReference type="InterPro" id="IPR033901">
    <property type="entry name" value="RNAPI/III_AC40"/>
</dbReference>
<evidence type="ECO:0000256" key="1">
    <source>
        <dbReference type="ARBA" id="ARBA00022478"/>
    </source>
</evidence>
<accession>A0A0C2NBX6</accession>